<feature type="transmembrane region" description="Helical" evidence="7">
    <location>
        <begin position="206"/>
        <end position="225"/>
    </location>
</feature>
<evidence type="ECO:0000313" key="9">
    <source>
        <dbReference type="EMBL" id="OBR13578.1"/>
    </source>
</evidence>
<evidence type="ECO:0000256" key="2">
    <source>
        <dbReference type="ARBA" id="ARBA00022692"/>
    </source>
</evidence>
<dbReference type="PANTHER" id="PTHR33048:SF151">
    <property type="entry name" value="INTEGRAL MEMBRANE PROTEIN"/>
    <property type="match status" value="1"/>
</dbReference>
<evidence type="ECO:0000256" key="4">
    <source>
        <dbReference type="ARBA" id="ARBA00023136"/>
    </source>
</evidence>
<dbReference type="Proteomes" id="UP000092177">
    <property type="component" value="Chromosome 2"/>
</dbReference>
<feature type="transmembrane region" description="Helical" evidence="7">
    <location>
        <begin position="20"/>
        <end position="39"/>
    </location>
</feature>
<dbReference type="InterPro" id="IPR049326">
    <property type="entry name" value="Rhodopsin_dom_fungi"/>
</dbReference>
<evidence type="ECO:0000259" key="8">
    <source>
        <dbReference type="Pfam" id="PF20684"/>
    </source>
</evidence>
<keyword evidence="10" id="KW-1185">Reference proteome</keyword>
<comment type="subcellular location">
    <subcellularLocation>
        <location evidence="1">Membrane</location>
        <topology evidence="1">Multi-pass membrane protein</topology>
    </subcellularLocation>
</comment>
<evidence type="ECO:0000313" key="10">
    <source>
        <dbReference type="Proteomes" id="UP000092177"/>
    </source>
</evidence>
<comment type="similarity">
    <text evidence="5">Belongs to the SAT4 family.</text>
</comment>
<dbReference type="OrthoDB" id="3934549at2759"/>
<keyword evidence="2 7" id="KW-0812">Transmembrane</keyword>
<dbReference type="EMBL" id="LTAN01000002">
    <property type="protein sequence ID" value="OBR13578.1"/>
    <property type="molecule type" value="Genomic_DNA"/>
</dbReference>
<accession>A0A1B7YNX1</accession>
<feature type="transmembrane region" description="Helical" evidence="7">
    <location>
        <begin position="91"/>
        <end position="116"/>
    </location>
</feature>
<proteinExistence type="inferred from homology"/>
<feature type="domain" description="Rhodopsin" evidence="8">
    <location>
        <begin position="35"/>
        <end position="281"/>
    </location>
</feature>
<feature type="region of interest" description="Disordered" evidence="6">
    <location>
        <begin position="298"/>
        <end position="330"/>
    </location>
</feature>
<feature type="transmembrane region" description="Helical" evidence="7">
    <location>
        <begin position="172"/>
        <end position="194"/>
    </location>
</feature>
<comment type="caution">
    <text evidence="9">The sequence shown here is derived from an EMBL/GenBank/DDBJ whole genome shotgun (WGS) entry which is preliminary data.</text>
</comment>
<dbReference type="GeneID" id="28861386"/>
<evidence type="ECO:0000256" key="5">
    <source>
        <dbReference type="ARBA" id="ARBA00038359"/>
    </source>
</evidence>
<dbReference type="InterPro" id="IPR052337">
    <property type="entry name" value="SAT4-like"/>
</dbReference>
<name>A0A1B7YNX1_COLHI</name>
<dbReference type="KEGG" id="chig:CH63R_02304"/>
<dbReference type="GO" id="GO:0016020">
    <property type="term" value="C:membrane"/>
    <property type="evidence" value="ECO:0007669"/>
    <property type="project" value="UniProtKB-SubCell"/>
</dbReference>
<dbReference type="RefSeq" id="XP_018162095.1">
    <property type="nucleotide sequence ID" value="XM_018297279.1"/>
</dbReference>
<evidence type="ECO:0000256" key="6">
    <source>
        <dbReference type="SAM" id="MobiDB-lite"/>
    </source>
</evidence>
<evidence type="ECO:0000256" key="7">
    <source>
        <dbReference type="SAM" id="Phobius"/>
    </source>
</evidence>
<feature type="compositionally biased region" description="Basic and acidic residues" evidence="6">
    <location>
        <begin position="386"/>
        <end position="398"/>
    </location>
</feature>
<dbReference type="PANTHER" id="PTHR33048">
    <property type="entry name" value="PTH11-LIKE INTEGRAL MEMBRANE PROTEIN (AFU_ORTHOLOGUE AFUA_5G11245)"/>
    <property type="match status" value="1"/>
</dbReference>
<keyword evidence="3 7" id="KW-1133">Transmembrane helix</keyword>
<feature type="transmembrane region" description="Helical" evidence="7">
    <location>
        <begin position="51"/>
        <end position="71"/>
    </location>
</feature>
<evidence type="ECO:0000256" key="3">
    <source>
        <dbReference type="ARBA" id="ARBA00022989"/>
    </source>
</evidence>
<dbReference type="Pfam" id="PF20684">
    <property type="entry name" value="Fung_rhodopsin"/>
    <property type="match status" value="1"/>
</dbReference>
<reference evidence="10" key="1">
    <citation type="journal article" date="2017" name="BMC Genomics">
        <title>Gapless genome assembly of Colletotrichum higginsianum reveals chromosome structure and association of transposable elements with secondary metabolite gene clusters.</title>
        <authorList>
            <person name="Dallery J.-F."/>
            <person name="Lapalu N."/>
            <person name="Zampounis A."/>
            <person name="Pigne S."/>
            <person name="Luyten I."/>
            <person name="Amselem J."/>
            <person name="Wittenberg A.H.J."/>
            <person name="Zhou S."/>
            <person name="de Queiroz M.V."/>
            <person name="Robin G.P."/>
            <person name="Auger A."/>
            <person name="Hainaut M."/>
            <person name="Henrissat B."/>
            <person name="Kim K.-T."/>
            <person name="Lee Y.-H."/>
            <person name="Lespinet O."/>
            <person name="Schwartz D.C."/>
            <person name="Thon M.R."/>
            <person name="O'Connell R.J."/>
        </authorList>
    </citation>
    <scope>NUCLEOTIDE SEQUENCE [LARGE SCALE GENOMIC DNA]</scope>
    <source>
        <strain evidence="10">IMI 349063</strain>
    </source>
</reference>
<evidence type="ECO:0000256" key="1">
    <source>
        <dbReference type="ARBA" id="ARBA00004141"/>
    </source>
</evidence>
<dbReference type="VEuPathDB" id="FungiDB:CH63R_02304"/>
<feature type="transmembrane region" description="Helical" evidence="7">
    <location>
        <begin position="128"/>
        <end position="152"/>
    </location>
</feature>
<dbReference type="AlphaFoldDB" id="A0A1B7YNX1"/>
<sequence>MADTSGLQDPLADKGPEQTTTTTVLLVLATIFVALRFWARWSVGFKYGLDDWFMVVGLAVTFMAGAINYAMVAQGLGRHAATLPQEMQVQFLKLLLAFECIYVTAVMFIKISLLLMYCRIFPSRNFKIAAMTLGGITIAWCIAIVFVCIFQCTPVAKAYMPWIDGTCIDLKASFIGNAIPNILTDVAILCLPIGQVWKLQVTLAQRLSLCFMFLLGGFVLFASIYRFTTLMQFQIADTTSPTLTTSLPSTGTLATACTWCVVECACGVISACLPTLRPLMVKISTQFGSIATKYNLSGGQSGGRSKAGSRGPTELLTIGGTGGKSADKGFQRLGTEDRKYGITTNITMRADDAATKAAPEPDSGNDLSLKGGIRIKVDQEVCWSESRARQDVKYDESSSRSGSSHMGANQV</sequence>
<keyword evidence="4 7" id="KW-0472">Membrane</keyword>
<gene>
    <name evidence="9" type="ORF">CH63R_02304</name>
</gene>
<organism evidence="9 10">
    <name type="scientific">Colletotrichum higginsianum (strain IMI 349063)</name>
    <name type="common">Crucifer anthracnose fungus</name>
    <dbReference type="NCBI Taxonomy" id="759273"/>
    <lineage>
        <taxon>Eukaryota</taxon>
        <taxon>Fungi</taxon>
        <taxon>Dikarya</taxon>
        <taxon>Ascomycota</taxon>
        <taxon>Pezizomycotina</taxon>
        <taxon>Sordariomycetes</taxon>
        <taxon>Hypocreomycetidae</taxon>
        <taxon>Glomerellales</taxon>
        <taxon>Glomerellaceae</taxon>
        <taxon>Colletotrichum</taxon>
        <taxon>Colletotrichum destructivum species complex</taxon>
    </lineage>
</organism>
<feature type="region of interest" description="Disordered" evidence="6">
    <location>
        <begin position="385"/>
        <end position="411"/>
    </location>
</feature>
<protein>
    <submittedName>
        <fullName evidence="9">Integral membrane protein</fullName>
    </submittedName>
</protein>